<evidence type="ECO:0000256" key="1">
    <source>
        <dbReference type="RuleBase" id="RU368069"/>
    </source>
</evidence>
<keyword evidence="1" id="KW-0732">Signal</keyword>
<dbReference type="EMBL" id="UYWX01000001">
    <property type="protein sequence ID" value="VDM15569.1"/>
    <property type="molecule type" value="Genomic_DNA"/>
</dbReference>
<comment type="similarity">
    <text evidence="1">Belongs to the NPR3 family.</text>
</comment>
<evidence type="ECO:0000313" key="4">
    <source>
        <dbReference type="Proteomes" id="UP000274429"/>
    </source>
</evidence>
<keyword evidence="1" id="KW-0458">Lysosome</keyword>
<organism evidence="5">
    <name type="scientific">Hydatigena taeniaeformis</name>
    <name type="common">Feline tapeworm</name>
    <name type="synonym">Taenia taeniaeformis</name>
    <dbReference type="NCBI Taxonomy" id="6205"/>
    <lineage>
        <taxon>Eukaryota</taxon>
        <taxon>Metazoa</taxon>
        <taxon>Spiralia</taxon>
        <taxon>Lophotrochozoa</taxon>
        <taxon>Platyhelminthes</taxon>
        <taxon>Cestoda</taxon>
        <taxon>Eucestoda</taxon>
        <taxon>Cyclophyllidea</taxon>
        <taxon>Taeniidae</taxon>
        <taxon>Hydatigera</taxon>
    </lineage>
</organism>
<dbReference type="InterPro" id="IPR005365">
    <property type="entry name" value="Npr3"/>
</dbReference>
<dbReference type="GO" id="GO:0005764">
    <property type="term" value="C:lysosome"/>
    <property type="evidence" value="ECO:0007669"/>
    <property type="project" value="UniProtKB-SubCell"/>
</dbReference>
<evidence type="ECO:0000313" key="5">
    <source>
        <dbReference type="WBParaSite" id="TTAC_0000001301-mRNA-1"/>
    </source>
</evidence>
<reference evidence="3 4" key="2">
    <citation type="submission" date="2018-11" db="EMBL/GenBank/DDBJ databases">
        <authorList>
            <consortium name="Pathogen Informatics"/>
        </authorList>
    </citation>
    <scope>NUCLEOTIDE SEQUENCE [LARGE SCALE GENOMIC DNA]</scope>
</reference>
<feature type="compositionally biased region" description="Polar residues" evidence="2">
    <location>
        <begin position="139"/>
        <end position="148"/>
    </location>
</feature>
<feature type="region of interest" description="Disordered" evidence="2">
    <location>
        <begin position="415"/>
        <end position="435"/>
    </location>
</feature>
<dbReference type="STRING" id="6205.A0A0R3WHJ6"/>
<dbReference type="Pfam" id="PF03666">
    <property type="entry name" value="NPR3"/>
    <property type="match status" value="1"/>
</dbReference>
<dbReference type="GO" id="GO:0038202">
    <property type="term" value="P:TORC1 signaling"/>
    <property type="evidence" value="ECO:0007669"/>
    <property type="project" value="TreeGrafter"/>
</dbReference>
<gene>
    <name evidence="3" type="ORF">TTAC_LOCUS14</name>
</gene>
<evidence type="ECO:0000256" key="2">
    <source>
        <dbReference type="SAM" id="MobiDB-lite"/>
    </source>
</evidence>
<dbReference type="WBParaSite" id="TTAC_0000001301-mRNA-1">
    <property type="protein sequence ID" value="TTAC_0000001301-mRNA-1"/>
    <property type="gene ID" value="TTAC_0000001301"/>
</dbReference>
<evidence type="ECO:0000313" key="3">
    <source>
        <dbReference type="EMBL" id="VDM15569.1"/>
    </source>
</evidence>
<proteinExistence type="inferred from homology"/>
<comment type="function">
    <text evidence="1">As a component of the GATOR1 complex functions as an inhibitor of the amino acid-sensing branch of the TORC1 pathway.</text>
</comment>
<dbReference type="GO" id="GO:0034198">
    <property type="term" value="P:cellular response to amino acid starvation"/>
    <property type="evidence" value="ECO:0007669"/>
    <property type="project" value="UniProtKB-UniRule"/>
</dbReference>
<keyword evidence="4" id="KW-1185">Reference proteome</keyword>
<dbReference type="PANTHER" id="PTHR13153:SF5">
    <property type="entry name" value="GATOR COMPLEX PROTEIN NPRL3"/>
    <property type="match status" value="1"/>
</dbReference>
<name>A0A0R3WHJ6_HYDTA</name>
<accession>A0A0R3WHJ6</accession>
<dbReference type="PANTHER" id="PTHR13153">
    <property type="entry name" value="CGTHBA PROTEIN -14 GENE PROTEIN"/>
    <property type="match status" value="1"/>
</dbReference>
<dbReference type="GO" id="GO:0010508">
    <property type="term" value="P:positive regulation of autophagy"/>
    <property type="evidence" value="ECO:0007669"/>
    <property type="project" value="TreeGrafter"/>
</dbReference>
<feature type="compositionally biased region" description="Low complexity" evidence="2">
    <location>
        <begin position="421"/>
        <end position="435"/>
    </location>
</feature>
<dbReference type="AlphaFoldDB" id="A0A0R3WHJ6"/>
<feature type="region of interest" description="Disordered" evidence="2">
    <location>
        <begin position="162"/>
        <end position="181"/>
    </location>
</feature>
<sequence length="856" mass="92741">MAALNSSVIFWNEEEIVPRSLLLISSGAVGDRLLFWQSTSSPNSSAYQEQVSLCGANIPRRKIPTSLETAPSPHSTLSQNASQYGCRGVSCPSSAGGFGSGNLTTSVSSTVVGSPQQASIPSGEATLAGALGTGKTRLSNTAPSTQRHSAAAAAAAAATTVASSSGNSGGSGNPNQSGGSITVAPTEMVVEGVPVSSLLSLLHPSTNELQHRIYIKLSTKVFVGVAFSLTKAIMETNGLPVVNQSSPLINRRGSMPSTSTYATVAPKPTMDFTSIINFLRLKSPLPPPKCKSHPTQVAHCGDPFGVISSKQSSKTVNQTVSSFAVVFVLNEVTPPSVQSHYTELARLASSIFQLFLVVQQLNQNICTNIKTGAQLRRSELYWQNLSSEREKISAILDRYAGILSSGEGQVDAVDRGGGNGSSIDDNGDVSTTSGSVGGTEVVSPLITTRKGVLSEAPDEDDSVKFEKHEFTGNGRCDPWCVYAHVAKRSSLCSELSQILSQVASSGRVNVKIYNKYTVFFCLPFKAYTIMPFGLKMITTPKPCWPAIRPGAVWRAMQRLRPYHTLLLTTRKRYLHAYTDSFPTDANQSLESFVENISPTSSLVSMSNQGHSQEDCLRLALWLVYHGHAIIISPIVSSNAYTLAPLSHYWLQPKVLLQFAAQFPNLNFAEVLASFSDYYTLEEHFNGQSPSQFWTNLSAAECADLVAWLLRRRLIVQVHTYLLSLLAQKANAVPIKHDKDAFGSESSSSMSGPSEQAFVRIHQGCRGILLQSALPDPSDRERVLAHYFSAVQHYPDMLHLFLRLLTHLPAHLEELMFVESVDRQTLITCMQLFSPFLVTMRLPDPVTACFAGVEWSH</sequence>
<dbReference type="GO" id="GO:1990130">
    <property type="term" value="C:GATOR1 complex"/>
    <property type="evidence" value="ECO:0007669"/>
    <property type="project" value="UniProtKB-UniRule"/>
</dbReference>
<comment type="subcellular location">
    <subcellularLocation>
        <location evidence="1">Lysosome</location>
    </subcellularLocation>
</comment>
<dbReference type="GO" id="GO:1904262">
    <property type="term" value="P:negative regulation of TORC1 signaling"/>
    <property type="evidence" value="ECO:0007669"/>
    <property type="project" value="TreeGrafter"/>
</dbReference>
<reference evidence="5" key="1">
    <citation type="submission" date="2017-02" db="UniProtKB">
        <authorList>
            <consortium name="WormBaseParasite"/>
        </authorList>
    </citation>
    <scope>IDENTIFICATION</scope>
</reference>
<dbReference type="Proteomes" id="UP000274429">
    <property type="component" value="Unassembled WGS sequence"/>
</dbReference>
<dbReference type="OrthoDB" id="18648at2759"/>
<protein>
    <recommendedName>
        <fullName evidence="1">GATOR complex protein NPRL3</fullName>
    </recommendedName>
    <alternativeName>
        <fullName evidence="1">Nitrogen permease regulator 3-like protein</fullName>
    </alternativeName>
</protein>
<feature type="region of interest" description="Disordered" evidence="2">
    <location>
        <begin position="134"/>
        <end position="153"/>
    </location>
</feature>